<keyword evidence="2 3" id="KW-0378">Hydrolase</keyword>
<keyword evidence="5" id="KW-1185">Reference proteome</keyword>
<dbReference type="InterPro" id="IPR020084">
    <property type="entry name" value="NUDIX_hydrolase_CS"/>
</dbReference>
<dbReference type="RefSeq" id="XP_028043909.1">
    <property type="nucleotide sequence ID" value="XM_028188108.1"/>
</dbReference>
<comment type="similarity">
    <text evidence="1 3">Belongs to the Nudix hydrolase family.</text>
</comment>
<evidence type="ECO:0000256" key="3">
    <source>
        <dbReference type="RuleBase" id="RU003476"/>
    </source>
</evidence>
<protein>
    <submittedName>
        <fullName evidence="6">Nudix hydrolase 8-like</fullName>
    </submittedName>
</protein>
<reference evidence="6" key="1">
    <citation type="submission" date="2025-08" db="UniProtKB">
        <authorList>
            <consortium name="RefSeq"/>
        </authorList>
    </citation>
    <scope>IDENTIFICATION</scope>
    <source>
        <tissue evidence="6">Silk gland</tissue>
    </source>
</reference>
<dbReference type="Gene3D" id="3.90.79.10">
    <property type="entry name" value="Nucleoside Triphosphate Pyrophosphohydrolase"/>
    <property type="match status" value="1"/>
</dbReference>
<dbReference type="GO" id="GO:0047631">
    <property type="term" value="F:ADP-ribose diphosphatase activity"/>
    <property type="evidence" value="ECO:0007669"/>
    <property type="project" value="TreeGrafter"/>
</dbReference>
<dbReference type="Proteomes" id="UP000504629">
    <property type="component" value="Unplaced"/>
</dbReference>
<name>A0A6J2KUN7_BOMMA</name>
<dbReference type="Gene3D" id="3.40.630.30">
    <property type="match status" value="1"/>
</dbReference>
<evidence type="ECO:0000313" key="6">
    <source>
        <dbReference type="RefSeq" id="XP_028043909.1"/>
    </source>
</evidence>
<organism evidence="5 6">
    <name type="scientific">Bombyx mandarina</name>
    <name type="common">Wild silk moth</name>
    <name type="synonym">Wild silkworm</name>
    <dbReference type="NCBI Taxonomy" id="7092"/>
    <lineage>
        <taxon>Eukaryota</taxon>
        <taxon>Metazoa</taxon>
        <taxon>Ecdysozoa</taxon>
        <taxon>Arthropoda</taxon>
        <taxon>Hexapoda</taxon>
        <taxon>Insecta</taxon>
        <taxon>Pterygota</taxon>
        <taxon>Neoptera</taxon>
        <taxon>Endopterygota</taxon>
        <taxon>Lepidoptera</taxon>
        <taxon>Glossata</taxon>
        <taxon>Ditrysia</taxon>
        <taxon>Bombycoidea</taxon>
        <taxon>Bombycidae</taxon>
        <taxon>Bombycinae</taxon>
        <taxon>Bombyx</taxon>
    </lineage>
</organism>
<dbReference type="KEGG" id="bman:114253291"/>
<accession>A0A6J2KUN7</accession>
<dbReference type="PANTHER" id="PTHR13994:SF13">
    <property type="entry name" value="FI03680P"/>
    <property type="match status" value="1"/>
</dbReference>
<dbReference type="SUPFAM" id="SSF55811">
    <property type="entry name" value="Nudix"/>
    <property type="match status" value="1"/>
</dbReference>
<dbReference type="OrthoDB" id="447842at2759"/>
<dbReference type="PROSITE" id="PS51462">
    <property type="entry name" value="NUDIX"/>
    <property type="match status" value="1"/>
</dbReference>
<dbReference type="GO" id="GO:0035529">
    <property type="term" value="F:NADH pyrophosphatase activity"/>
    <property type="evidence" value="ECO:0007669"/>
    <property type="project" value="TreeGrafter"/>
</dbReference>
<dbReference type="CDD" id="cd04670">
    <property type="entry name" value="NUDIX_ASFGF2_Nudt6"/>
    <property type="match status" value="1"/>
</dbReference>
<dbReference type="InterPro" id="IPR015797">
    <property type="entry name" value="NUDIX_hydrolase-like_dom_sf"/>
</dbReference>
<dbReference type="InterPro" id="IPR020476">
    <property type="entry name" value="Nudix_hydrolase"/>
</dbReference>
<dbReference type="PRINTS" id="PR01356">
    <property type="entry name" value="GFGPROTEIN"/>
</dbReference>
<dbReference type="InterPro" id="IPR000086">
    <property type="entry name" value="NUDIX_hydrolase_dom"/>
</dbReference>
<dbReference type="GeneID" id="114253291"/>
<dbReference type="GO" id="GO:0051287">
    <property type="term" value="F:NAD binding"/>
    <property type="evidence" value="ECO:0007669"/>
    <property type="project" value="TreeGrafter"/>
</dbReference>
<dbReference type="PROSITE" id="PS00893">
    <property type="entry name" value="NUDIX_BOX"/>
    <property type="match status" value="1"/>
</dbReference>
<evidence type="ECO:0000256" key="1">
    <source>
        <dbReference type="ARBA" id="ARBA00005582"/>
    </source>
</evidence>
<sequence>MFHFRQYFFKKNAKTTAMLRSYLCKYSHNTIQESKMLFIATEDRYNGLTIEDTEKSTEIEFNAKLDYSISKWKSEGRKCLWFKINIKNSVYVPLLAQKGFNFHHARDDFVMMYKWLPDDSEPNLPPACHTNLGVGALVFNRKNQMLAISEKHYEYPHWKLPGGYVEKGEDIVDAAIREVKEETGVDVSFLSLITLRHSHNMMYGNSDIYLLLMMNAISDEITLSQREVKDCKWMDIKEYTTHPHVHEFNRLIVRKALDYKTRNIKLDIQKRTVKWSQFVREMNILSLEDYNYH</sequence>
<dbReference type="InterPro" id="IPR040618">
    <property type="entry name" value="Pre-Nudix"/>
</dbReference>
<dbReference type="Pfam" id="PF00293">
    <property type="entry name" value="NUDIX"/>
    <property type="match status" value="1"/>
</dbReference>
<feature type="domain" description="Nudix hydrolase" evidence="4">
    <location>
        <begin position="129"/>
        <end position="258"/>
    </location>
</feature>
<proteinExistence type="inferred from homology"/>
<dbReference type="InterPro" id="IPR003293">
    <property type="entry name" value="Nudix_hydrolase6-like"/>
</dbReference>
<dbReference type="PANTHER" id="PTHR13994">
    <property type="entry name" value="NUDIX HYDROLASE RELATED"/>
    <property type="match status" value="1"/>
</dbReference>
<evidence type="ECO:0000313" key="5">
    <source>
        <dbReference type="Proteomes" id="UP000504629"/>
    </source>
</evidence>
<dbReference type="Pfam" id="PF18290">
    <property type="entry name" value="Nudix_hydro"/>
    <property type="match status" value="1"/>
</dbReference>
<dbReference type="PRINTS" id="PR00502">
    <property type="entry name" value="NUDIXFAMILY"/>
</dbReference>
<dbReference type="AlphaFoldDB" id="A0A6J2KUN7"/>
<gene>
    <name evidence="6" type="primary">LOC114253291</name>
</gene>
<evidence type="ECO:0000256" key="2">
    <source>
        <dbReference type="ARBA" id="ARBA00022801"/>
    </source>
</evidence>
<evidence type="ECO:0000259" key="4">
    <source>
        <dbReference type="PROSITE" id="PS51462"/>
    </source>
</evidence>